<keyword evidence="1" id="KW-0812">Transmembrane</keyword>
<sequence>MATELAPEVTTETTRRRQHWRLNRLFTGGLLLVWLLVTLGSTYFARDLSFSFFGWPFSFWLAAQGALLIYVLLVVVHAVGMNWLDHRFDLHERD</sequence>
<gene>
    <name evidence="3" type="ORF">AACH00_11495</name>
</gene>
<dbReference type="RefSeq" id="WP_341399278.1">
    <property type="nucleotide sequence ID" value="NZ_JBBUTI010000007.1"/>
</dbReference>
<evidence type="ECO:0000256" key="1">
    <source>
        <dbReference type="SAM" id="Phobius"/>
    </source>
</evidence>
<keyword evidence="1" id="KW-0472">Membrane</keyword>
<evidence type="ECO:0000259" key="2">
    <source>
        <dbReference type="Pfam" id="PF13937"/>
    </source>
</evidence>
<comment type="caution">
    <text evidence="3">The sequence shown here is derived from an EMBL/GenBank/DDBJ whole genome shotgun (WGS) entry which is preliminary data.</text>
</comment>
<feature type="transmembrane region" description="Helical" evidence="1">
    <location>
        <begin position="25"/>
        <end position="45"/>
    </location>
</feature>
<feature type="domain" description="Sodium symporter small subunit" evidence="2">
    <location>
        <begin position="17"/>
        <end position="91"/>
    </location>
</feature>
<dbReference type="Proteomes" id="UP001379945">
    <property type="component" value="Unassembled WGS sequence"/>
</dbReference>
<reference evidence="3 4" key="1">
    <citation type="submission" date="2024-04" db="EMBL/GenBank/DDBJ databases">
        <title>Novel species of the genus Ideonella isolated from streams.</title>
        <authorList>
            <person name="Lu H."/>
        </authorList>
    </citation>
    <scope>NUCLEOTIDE SEQUENCE [LARGE SCALE GENOMIC DNA]</scope>
    <source>
        <strain evidence="3 4">LYT19W</strain>
    </source>
</reference>
<keyword evidence="1" id="KW-1133">Transmembrane helix</keyword>
<dbReference type="NCBIfam" id="TIGR03647">
    <property type="entry name" value="Na_symport_sm"/>
    <property type="match status" value="1"/>
</dbReference>
<organism evidence="3 4">
    <name type="scientific">Ideonella margarita</name>
    <dbReference type="NCBI Taxonomy" id="2984191"/>
    <lineage>
        <taxon>Bacteria</taxon>
        <taxon>Pseudomonadati</taxon>
        <taxon>Pseudomonadota</taxon>
        <taxon>Betaproteobacteria</taxon>
        <taxon>Burkholderiales</taxon>
        <taxon>Sphaerotilaceae</taxon>
        <taxon>Ideonella</taxon>
    </lineage>
</organism>
<accession>A0ABU9C501</accession>
<dbReference type="EMBL" id="JBBUTI010000007">
    <property type="protein sequence ID" value="MEK8046977.1"/>
    <property type="molecule type" value="Genomic_DNA"/>
</dbReference>
<evidence type="ECO:0000313" key="4">
    <source>
        <dbReference type="Proteomes" id="UP001379945"/>
    </source>
</evidence>
<keyword evidence="4" id="KW-1185">Reference proteome</keyword>
<dbReference type="InterPro" id="IPR019886">
    <property type="entry name" value="Na_symporter_ssu"/>
</dbReference>
<feature type="transmembrane region" description="Helical" evidence="1">
    <location>
        <begin position="57"/>
        <end position="84"/>
    </location>
</feature>
<name>A0ABU9C501_9BURK</name>
<proteinExistence type="predicted"/>
<dbReference type="Pfam" id="PF13937">
    <property type="entry name" value="DUF4212"/>
    <property type="match status" value="1"/>
</dbReference>
<evidence type="ECO:0000313" key="3">
    <source>
        <dbReference type="EMBL" id="MEK8046977.1"/>
    </source>
</evidence>
<protein>
    <submittedName>
        <fullName evidence="3">Sodium/substrate symporter small subunit</fullName>
    </submittedName>
</protein>